<accession>A0A8S0QZ32</accession>
<evidence type="ECO:0000313" key="2">
    <source>
        <dbReference type="Proteomes" id="UP000594638"/>
    </source>
</evidence>
<keyword evidence="2" id="KW-1185">Reference proteome</keyword>
<reference evidence="1 2" key="1">
    <citation type="submission" date="2019-12" db="EMBL/GenBank/DDBJ databases">
        <authorList>
            <person name="Alioto T."/>
            <person name="Alioto T."/>
            <person name="Gomez Garrido J."/>
        </authorList>
    </citation>
    <scope>NUCLEOTIDE SEQUENCE [LARGE SCALE GENOMIC DNA]</scope>
</reference>
<organism evidence="1 2">
    <name type="scientific">Olea europaea subsp. europaea</name>
    <dbReference type="NCBI Taxonomy" id="158383"/>
    <lineage>
        <taxon>Eukaryota</taxon>
        <taxon>Viridiplantae</taxon>
        <taxon>Streptophyta</taxon>
        <taxon>Embryophyta</taxon>
        <taxon>Tracheophyta</taxon>
        <taxon>Spermatophyta</taxon>
        <taxon>Magnoliopsida</taxon>
        <taxon>eudicotyledons</taxon>
        <taxon>Gunneridae</taxon>
        <taxon>Pentapetalae</taxon>
        <taxon>asterids</taxon>
        <taxon>lamiids</taxon>
        <taxon>Lamiales</taxon>
        <taxon>Oleaceae</taxon>
        <taxon>Oleeae</taxon>
        <taxon>Olea</taxon>
    </lineage>
</organism>
<feature type="non-terminal residue" evidence="1">
    <location>
        <position position="58"/>
    </location>
</feature>
<dbReference type="EMBL" id="CACTIH010002017">
    <property type="protein sequence ID" value="CAA2971577.1"/>
    <property type="molecule type" value="Genomic_DNA"/>
</dbReference>
<dbReference type="AlphaFoldDB" id="A0A8S0QZ32"/>
<gene>
    <name evidence="1" type="ORF">OLEA9_A037927</name>
</gene>
<dbReference type="Proteomes" id="UP000594638">
    <property type="component" value="Unassembled WGS sequence"/>
</dbReference>
<name>A0A8S0QZ32_OLEEU</name>
<comment type="caution">
    <text evidence="1">The sequence shown here is derived from an EMBL/GenBank/DDBJ whole genome shotgun (WGS) entry which is preliminary data.</text>
</comment>
<proteinExistence type="predicted"/>
<sequence>LALDKCVLAMFHEALSITMTVGYDGLSGDNEDSVIFWCPLGSPSPRGLGRAWWWIGSG</sequence>
<feature type="non-terminal residue" evidence="1">
    <location>
        <position position="1"/>
    </location>
</feature>
<protein>
    <submittedName>
        <fullName evidence="1">Uncharacterized protein</fullName>
    </submittedName>
</protein>
<evidence type="ECO:0000313" key="1">
    <source>
        <dbReference type="EMBL" id="CAA2971577.1"/>
    </source>
</evidence>